<reference evidence="3 4" key="1">
    <citation type="submission" date="2014-06" db="EMBL/GenBank/DDBJ databases">
        <authorList>
            <person name="Swart Estienne"/>
        </authorList>
    </citation>
    <scope>NUCLEOTIDE SEQUENCE [LARGE SCALE GENOMIC DNA]</scope>
    <source>
        <strain evidence="3 4">130c</strain>
    </source>
</reference>
<proteinExistence type="predicted"/>
<evidence type="ECO:0000313" key="4">
    <source>
        <dbReference type="Proteomes" id="UP000039865"/>
    </source>
</evidence>
<keyword evidence="4" id="KW-1185">Reference proteome</keyword>
<name>A0A078AHG8_STYLE</name>
<accession>A0A078AHG8</accession>
<protein>
    <submittedName>
        <fullName evidence="3">Uncharacterized protein</fullName>
    </submittedName>
</protein>
<dbReference type="AlphaFoldDB" id="A0A078AHG8"/>
<dbReference type="InParanoid" id="A0A078AHG8"/>
<gene>
    <name evidence="3" type="primary">Contig11523.g12328</name>
    <name evidence="3" type="ORF">STYLEM_9279</name>
</gene>
<feature type="compositionally biased region" description="Acidic residues" evidence="1">
    <location>
        <begin position="263"/>
        <end position="280"/>
    </location>
</feature>
<evidence type="ECO:0000256" key="2">
    <source>
        <dbReference type="SAM" id="SignalP"/>
    </source>
</evidence>
<feature type="chain" id="PRO_5001729509" evidence="2">
    <location>
        <begin position="20"/>
        <end position="438"/>
    </location>
</feature>
<evidence type="ECO:0000313" key="3">
    <source>
        <dbReference type="EMBL" id="CDW80283.1"/>
    </source>
</evidence>
<evidence type="ECO:0000256" key="1">
    <source>
        <dbReference type="SAM" id="MobiDB-lite"/>
    </source>
</evidence>
<feature type="region of interest" description="Disordered" evidence="1">
    <location>
        <begin position="254"/>
        <end position="285"/>
    </location>
</feature>
<dbReference type="Proteomes" id="UP000039865">
    <property type="component" value="Unassembled WGS sequence"/>
</dbReference>
<keyword evidence="2" id="KW-0732">Signal</keyword>
<feature type="signal peptide" evidence="2">
    <location>
        <begin position="1"/>
        <end position="19"/>
    </location>
</feature>
<sequence length="438" mass="50641">MRYNLILATVGLVLHTFNASEVLHTIHETPTHHCLNIADVVDEDNYGIIDEIVNCNLKHSDKCQKGLSLTKQNFDCHQLLASLLFNDNFNAITYSYSQNKPNLMRYVADNIGLFSLDDPDFLNYFVYDDFFRSDIFEIVLESLLENQYIMDHKIGLIANLYQDIQVKLMIHTPDANKEDVNKAIKTVKCAMYDELLKAQYAMSFSLAGKIQFDSLHHEIFANVQFPVIDRMLQLANNNSFVYMGPVLTKELKEKYSKKPKKDDDDEEEEEDEAANEQESEEDKKHKYSQLAKARILPVPREQVSYFVAQAIDNLFTSAKKKDVNVKEYVELFEEVLAKQDIIAEGAKAREHVYEHKQRWQPVLFGTDKFEGLQYILHSISANQCPLHQVNRYRGRIETQANFLQPSQKVAMLKVLDQYLNPKPKEPEVATEAEKKSEL</sequence>
<dbReference type="EMBL" id="CCKQ01008816">
    <property type="protein sequence ID" value="CDW80283.1"/>
    <property type="molecule type" value="Genomic_DNA"/>
</dbReference>
<organism evidence="3 4">
    <name type="scientific">Stylonychia lemnae</name>
    <name type="common">Ciliate</name>
    <dbReference type="NCBI Taxonomy" id="5949"/>
    <lineage>
        <taxon>Eukaryota</taxon>
        <taxon>Sar</taxon>
        <taxon>Alveolata</taxon>
        <taxon>Ciliophora</taxon>
        <taxon>Intramacronucleata</taxon>
        <taxon>Spirotrichea</taxon>
        <taxon>Stichotrichia</taxon>
        <taxon>Sporadotrichida</taxon>
        <taxon>Oxytrichidae</taxon>
        <taxon>Stylonychinae</taxon>
        <taxon>Stylonychia</taxon>
    </lineage>
</organism>